<sequence length="322" mass="37026">MILSEIKIIEIFFSFLKVVFLLLFVIFSGAFLSVLERRLLALFQNRYGPNRVGWMGSLQLFSDMIKILFKEDWIPPFSRKFIFVLSPIIAFISLLCVIPIIPFGPNFVIIDLNIGILFFLMMASLSVYAVLFAGWSSNNKYALLGAMRACVQTLSYEVFLGLSLMGVVAQAGSFKISDIVIAQKDIWNIFPQFFGFLTFFIAGLAVCHRHPFDQPESEQELADGYHIEYSGMKFGLFFIGEYISIITISSLIVTFFFGGWLGPWLPGFIWFFLKTFFFIFMFILIRASLPRPRYDQVLSFGWKFCLPLTLFNLFLTAFFLLL</sequence>
<feature type="transmembrane region" description="Helical" evidence="5">
    <location>
        <begin position="154"/>
        <end position="174"/>
    </location>
</feature>
<gene>
    <name evidence="5 7" type="primary">nuoH</name>
    <name evidence="7" type="ORF">D9V68_00805</name>
</gene>
<dbReference type="RefSeq" id="WP_158357411.1">
    <property type="nucleotide sequence ID" value="NZ_CP034876.1"/>
</dbReference>
<dbReference type="InterPro" id="IPR001694">
    <property type="entry name" value="NADH_UbQ_OxRdtase_su1/FPO"/>
</dbReference>
<keyword evidence="3 5" id="KW-1133">Transmembrane helix</keyword>
<evidence type="ECO:0000256" key="3">
    <source>
        <dbReference type="ARBA" id="ARBA00022989"/>
    </source>
</evidence>
<dbReference type="OrthoDB" id="9803734at2"/>
<dbReference type="GO" id="GO:0009060">
    <property type="term" value="P:aerobic respiration"/>
    <property type="evidence" value="ECO:0007669"/>
    <property type="project" value="TreeGrafter"/>
</dbReference>
<proteinExistence type="inferred from homology"/>
<keyword evidence="5" id="KW-0830">Ubiquinone</keyword>
<feature type="transmembrane region" description="Helical" evidence="5">
    <location>
        <begin position="186"/>
        <end position="207"/>
    </location>
</feature>
<evidence type="ECO:0000256" key="2">
    <source>
        <dbReference type="ARBA" id="ARBA00022692"/>
    </source>
</evidence>
<dbReference type="GO" id="GO:0048038">
    <property type="term" value="F:quinone binding"/>
    <property type="evidence" value="ECO:0007669"/>
    <property type="project" value="UniProtKB-KW"/>
</dbReference>
<protein>
    <recommendedName>
        <fullName evidence="5">NADH-quinone oxidoreductase subunit H</fullName>
        <ecNumber evidence="5">7.1.1.-</ecNumber>
    </recommendedName>
    <alternativeName>
        <fullName evidence="5">NADH dehydrogenase I subunit H</fullName>
    </alternativeName>
    <alternativeName>
        <fullName evidence="5">NDH-1 subunit H</fullName>
    </alternativeName>
</protein>
<feature type="transmembrane region" description="Helical" evidence="5">
    <location>
        <begin position="107"/>
        <end position="133"/>
    </location>
</feature>
<dbReference type="PANTHER" id="PTHR11432">
    <property type="entry name" value="NADH DEHYDROGENASE SUBUNIT 1"/>
    <property type="match status" value="1"/>
</dbReference>
<evidence type="ECO:0000313" key="7">
    <source>
        <dbReference type="EMBL" id="QCI20897.1"/>
    </source>
</evidence>
<feature type="transmembrane region" description="Helical" evidence="5">
    <location>
        <begin position="242"/>
        <end position="262"/>
    </location>
</feature>
<feature type="transmembrane region" description="Helical" evidence="5">
    <location>
        <begin position="81"/>
        <end position="101"/>
    </location>
</feature>
<dbReference type="PROSITE" id="PS00667">
    <property type="entry name" value="COMPLEX1_ND1_1"/>
    <property type="match status" value="1"/>
</dbReference>
<dbReference type="PROSITE" id="PS00668">
    <property type="entry name" value="COMPLEX1_ND1_2"/>
    <property type="match status" value="1"/>
</dbReference>
<dbReference type="HAMAP" id="MF_01350">
    <property type="entry name" value="NDH1_NuoH"/>
    <property type="match status" value="1"/>
</dbReference>
<dbReference type="AlphaFoldDB" id="A0A4D6XXT5"/>
<feature type="transmembrane region" description="Helical" evidence="5">
    <location>
        <begin position="12"/>
        <end position="32"/>
    </location>
</feature>
<evidence type="ECO:0000256" key="6">
    <source>
        <dbReference type="RuleBase" id="RU000471"/>
    </source>
</evidence>
<dbReference type="EMBL" id="CP034876">
    <property type="protein sequence ID" value="QCI20897.1"/>
    <property type="molecule type" value="Genomic_DNA"/>
</dbReference>
<keyword evidence="5" id="KW-1278">Translocase</keyword>
<organism evidence="7 8">
    <name type="scientific">Buchnera aphidicola</name>
    <name type="common">Hyperomyzus lactucae</name>
    <dbReference type="NCBI Taxonomy" id="1241860"/>
    <lineage>
        <taxon>Bacteria</taxon>
        <taxon>Pseudomonadati</taxon>
        <taxon>Pseudomonadota</taxon>
        <taxon>Gammaproteobacteria</taxon>
        <taxon>Enterobacterales</taxon>
        <taxon>Erwiniaceae</taxon>
        <taxon>Buchnera</taxon>
    </lineage>
</organism>
<dbReference type="GO" id="GO:0005886">
    <property type="term" value="C:plasma membrane"/>
    <property type="evidence" value="ECO:0007669"/>
    <property type="project" value="UniProtKB-SubCell"/>
</dbReference>
<dbReference type="EC" id="7.1.1.-" evidence="5"/>
<keyword evidence="5" id="KW-1003">Cell membrane</keyword>
<keyword evidence="2 5" id="KW-0812">Transmembrane</keyword>
<keyword evidence="5" id="KW-0874">Quinone</keyword>
<reference evidence="7 8" key="2">
    <citation type="submission" date="2019-05" db="EMBL/GenBank/DDBJ databases">
        <title>Genome evolution of the obligate endosymbiont Buchnera aphidicola.</title>
        <authorList>
            <person name="Moran N.A."/>
        </authorList>
    </citation>
    <scope>NUCLEOTIDE SEQUENCE [LARGE SCALE GENOMIC DNA]</scope>
    <source>
        <strain evidence="7 8">Hla</strain>
    </source>
</reference>
<name>A0A4D6XXT5_9GAMM</name>
<feature type="transmembrane region" description="Helical" evidence="5">
    <location>
        <begin position="301"/>
        <end position="321"/>
    </location>
</feature>
<reference evidence="7 8" key="1">
    <citation type="submission" date="2018-12" db="EMBL/GenBank/DDBJ databases">
        <authorList>
            <person name="Chong R.A."/>
        </authorList>
    </citation>
    <scope>NUCLEOTIDE SEQUENCE [LARGE SCALE GENOMIC DNA]</scope>
    <source>
        <strain evidence="7 8">Hla</strain>
    </source>
</reference>
<evidence type="ECO:0000256" key="1">
    <source>
        <dbReference type="ARBA" id="ARBA00004141"/>
    </source>
</evidence>
<evidence type="ECO:0000256" key="5">
    <source>
        <dbReference type="HAMAP-Rule" id="MF_01350"/>
    </source>
</evidence>
<dbReference type="Proteomes" id="UP000298738">
    <property type="component" value="Chromosome"/>
</dbReference>
<accession>A0A4D6XXT5</accession>
<keyword evidence="5 6" id="KW-0520">NAD</keyword>
<dbReference type="NCBIfam" id="NF004740">
    <property type="entry name" value="PRK06076.1-1"/>
    <property type="match status" value="1"/>
</dbReference>
<feature type="transmembrane region" description="Helical" evidence="5">
    <location>
        <begin position="52"/>
        <end position="69"/>
    </location>
</feature>
<feature type="transmembrane region" description="Helical" evidence="5">
    <location>
        <begin position="268"/>
        <end position="289"/>
    </location>
</feature>
<comment type="subcellular location">
    <subcellularLocation>
        <location evidence="5 6">Cell membrane</location>
        <topology evidence="5 6">Multi-pass membrane protein</topology>
    </subcellularLocation>
    <subcellularLocation>
        <location evidence="1">Membrane</location>
        <topology evidence="1">Multi-pass membrane protein</topology>
    </subcellularLocation>
</comment>
<dbReference type="GO" id="GO:0016655">
    <property type="term" value="F:oxidoreductase activity, acting on NAD(P)H, quinone or similar compound as acceptor"/>
    <property type="evidence" value="ECO:0007669"/>
    <property type="project" value="UniProtKB-UniRule"/>
</dbReference>
<comment type="similarity">
    <text evidence="5 6">Belongs to the complex I subunit 1 family.</text>
</comment>
<evidence type="ECO:0000256" key="4">
    <source>
        <dbReference type="ARBA" id="ARBA00023136"/>
    </source>
</evidence>
<dbReference type="GO" id="GO:0003954">
    <property type="term" value="F:NADH dehydrogenase activity"/>
    <property type="evidence" value="ECO:0007669"/>
    <property type="project" value="TreeGrafter"/>
</dbReference>
<keyword evidence="4 5" id="KW-0472">Membrane</keyword>
<comment type="function">
    <text evidence="5">NDH-1 shuttles electrons from NADH, via FMN and iron-sulfur (Fe-S) centers, to quinones in the respiratory chain. The immediate electron acceptor for the enzyme in this species is believed to be ubiquinone. Couples the redox reaction to proton translocation (for every two electrons transferred, four hydrogen ions are translocated across the cytoplasmic membrane), and thus conserves the redox energy in a proton gradient. This subunit may bind ubiquinone.</text>
</comment>
<dbReference type="NCBIfam" id="NF004741">
    <property type="entry name" value="PRK06076.1-2"/>
    <property type="match status" value="1"/>
</dbReference>
<comment type="catalytic activity">
    <reaction evidence="5">
        <text>a quinone + NADH + 5 H(+)(in) = a quinol + NAD(+) + 4 H(+)(out)</text>
        <dbReference type="Rhea" id="RHEA:57888"/>
        <dbReference type="ChEBI" id="CHEBI:15378"/>
        <dbReference type="ChEBI" id="CHEBI:24646"/>
        <dbReference type="ChEBI" id="CHEBI:57540"/>
        <dbReference type="ChEBI" id="CHEBI:57945"/>
        <dbReference type="ChEBI" id="CHEBI:132124"/>
    </reaction>
</comment>
<dbReference type="InterPro" id="IPR018086">
    <property type="entry name" value="NADH_UbQ_OxRdtase_su1_CS"/>
</dbReference>
<dbReference type="Pfam" id="PF00146">
    <property type="entry name" value="NADHdh"/>
    <property type="match status" value="1"/>
</dbReference>
<dbReference type="PANTHER" id="PTHR11432:SF3">
    <property type="entry name" value="NADH-UBIQUINONE OXIDOREDUCTASE CHAIN 1"/>
    <property type="match status" value="1"/>
</dbReference>
<evidence type="ECO:0000313" key="8">
    <source>
        <dbReference type="Proteomes" id="UP000298738"/>
    </source>
</evidence>
<keyword evidence="7" id="KW-0560">Oxidoreductase</keyword>
<comment type="subunit">
    <text evidence="5">NDH-1 is composed of 13 different subunits. Subunits NuoA, H, J, K, L, M, N constitute the membrane sector of the complex.</text>
</comment>